<dbReference type="AlphaFoldDB" id="A0A8H7BN55"/>
<evidence type="ECO:0000256" key="7">
    <source>
        <dbReference type="ARBA" id="ARBA00022723"/>
    </source>
</evidence>
<proteinExistence type="inferred from homology"/>
<dbReference type="EC" id="2.7.7.-" evidence="10"/>
<dbReference type="GO" id="GO:0005658">
    <property type="term" value="C:alpha DNA polymerase:primase complex"/>
    <property type="evidence" value="ECO:0007669"/>
    <property type="project" value="UniProtKB-ARBA"/>
</dbReference>
<evidence type="ECO:0000256" key="3">
    <source>
        <dbReference type="ARBA" id="ARBA00022515"/>
    </source>
</evidence>
<dbReference type="OrthoDB" id="19606at2759"/>
<dbReference type="FunFam" id="3.90.920.10:FF:000003">
    <property type="entry name" value="DNA primase"/>
    <property type="match status" value="1"/>
</dbReference>
<dbReference type="NCBIfam" id="TIGR00335">
    <property type="entry name" value="primase_sml"/>
    <property type="match status" value="1"/>
</dbReference>
<dbReference type="InterPro" id="IPR002755">
    <property type="entry name" value="DNA_primase_S"/>
</dbReference>
<evidence type="ECO:0000256" key="2">
    <source>
        <dbReference type="ARBA" id="ARBA00022478"/>
    </source>
</evidence>
<gene>
    <name evidence="11" type="ORF">EC973_008710</name>
</gene>
<organism evidence="11 12">
    <name type="scientific">Apophysomyces ossiformis</name>
    <dbReference type="NCBI Taxonomy" id="679940"/>
    <lineage>
        <taxon>Eukaryota</taxon>
        <taxon>Fungi</taxon>
        <taxon>Fungi incertae sedis</taxon>
        <taxon>Mucoromycota</taxon>
        <taxon>Mucoromycotina</taxon>
        <taxon>Mucoromycetes</taxon>
        <taxon>Mucorales</taxon>
        <taxon>Mucorineae</taxon>
        <taxon>Mucoraceae</taxon>
        <taxon>Apophysomyces</taxon>
    </lineage>
</organism>
<dbReference type="GO" id="GO:0006269">
    <property type="term" value="P:DNA replication, synthesis of primer"/>
    <property type="evidence" value="ECO:0007669"/>
    <property type="project" value="UniProtKB-KW"/>
</dbReference>
<evidence type="ECO:0000256" key="1">
    <source>
        <dbReference type="ARBA" id="ARBA00009762"/>
    </source>
</evidence>
<accession>A0A8H7BN55</accession>
<evidence type="ECO:0000256" key="5">
    <source>
        <dbReference type="ARBA" id="ARBA00022695"/>
    </source>
</evidence>
<dbReference type="InterPro" id="IPR014052">
    <property type="entry name" value="DNA_primase_ssu_euk/arc"/>
</dbReference>
<dbReference type="GO" id="GO:0003899">
    <property type="term" value="F:DNA-directed RNA polymerase activity"/>
    <property type="evidence" value="ECO:0007669"/>
    <property type="project" value="InterPro"/>
</dbReference>
<evidence type="ECO:0000313" key="11">
    <source>
        <dbReference type="EMBL" id="KAF7726475.1"/>
    </source>
</evidence>
<evidence type="ECO:0000256" key="10">
    <source>
        <dbReference type="RuleBase" id="RU003514"/>
    </source>
</evidence>
<keyword evidence="8" id="KW-0862">Zinc</keyword>
<keyword evidence="7" id="KW-0479">Metal-binding</keyword>
<dbReference type="GO" id="GO:0046872">
    <property type="term" value="F:metal ion binding"/>
    <property type="evidence" value="ECO:0007669"/>
    <property type="project" value="UniProtKB-KW"/>
</dbReference>
<keyword evidence="2 10" id="KW-0240">DNA-directed RNA polymerase</keyword>
<keyword evidence="5" id="KW-0548">Nucleotidyltransferase</keyword>
<evidence type="ECO:0000256" key="9">
    <source>
        <dbReference type="ARBA" id="ARBA00023163"/>
    </source>
</evidence>
<dbReference type="Gene3D" id="3.90.920.10">
    <property type="entry name" value="DNA primase, PRIM domain"/>
    <property type="match status" value="1"/>
</dbReference>
<dbReference type="PANTHER" id="PTHR10536">
    <property type="entry name" value="DNA PRIMASE SMALL SUBUNIT"/>
    <property type="match status" value="1"/>
</dbReference>
<dbReference type="SUPFAM" id="SSF56747">
    <property type="entry name" value="Prim-pol domain"/>
    <property type="match status" value="1"/>
</dbReference>
<evidence type="ECO:0000313" key="12">
    <source>
        <dbReference type="Proteomes" id="UP000605846"/>
    </source>
</evidence>
<reference evidence="11" key="1">
    <citation type="submission" date="2020-01" db="EMBL/GenBank/DDBJ databases">
        <title>Genome Sequencing of Three Apophysomyces-Like Fungal Strains Confirms a Novel Fungal Genus in the Mucoromycota with divergent Burkholderia-like Endosymbiotic Bacteria.</title>
        <authorList>
            <person name="Stajich J.E."/>
            <person name="Macias A.M."/>
            <person name="Carter-House D."/>
            <person name="Lovett B."/>
            <person name="Kasson L.R."/>
            <person name="Berry K."/>
            <person name="Grigoriev I."/>
            <person name="Chang Y."/>
            <person name="Spatafora J."/>
            <person name="Kasson M.T."/>
        </authorList>
    </citation>
    <scope>NUCLEOTIDE SEQUENCE</scope>
    <source>
        <strain evidence="11">NRRL A-21654</strain>
    </source>
</reference>
<keyword evidence="3 10" id="KW-0639">Primosome</keyword>
<evidence type="ECO:0000256" key="6">
    <source>
        <dbReference type="ARBA" id="ARBA00022705"/>
    </source>
</evidence>
<protein>
    <recommendedName>
        <fullName evidence="10">DNA primase</fullName>
        <ecNumber evidence="10">2.7.7.-</ecNumber>
    </recommendedName>
</protein>
<keyword evidence="4 10" id="KW-0808">Transferase</keyword>
<evidence type="ECO:0000256" key="4">
    <source>
        <dbReference type="ARBA" id="ARBA00022679"/>
    </source>
</evidence>
<name>A0A8H7BN55_9FUNG</name>
<dbReference type="EMBL" id="JABAYA010000078">
    <property type="protein sequence ID" value="KAF7726475.1"/>
    <property type="molecule type" value="Genomic_DNA"/>
</dbReference>
<dbReference type="Pfam" id="PF01896">
    <property type="entry name" value="DNA_primase_S"/>
    <property type="match status" value="1"/>
</dbReference>
<dbReference type="Proteomes" id="UP000605846">
    <property type="component" value="Unassembled WGS sequence"/>
</dbReference>
<sequence>MQDQFSNELEGFDVSLLDEDIMDDIDDVDHQMANVQLQTPIREERIRPSFLNEINTMPDDDDPVFLLRVFYERFFPYKSYFQWLNYDLTPTNNFTQREFSFTLPSDIYIRYQSFADIDGFKKELERLQPMKIDIGAIYSVRPKDKKTVSSKVFRPLAKELVFDIDMTDYDEIRTCCSGGDVCHKCWAFMTVAIKVLDAALREDFGFKHLLWVYSGRRGVHCWVCDERARKLDNDSRKAIVQYLEVVKGGTEMARKVKLPYRLHPSLDRALEILKQHFGTLLLKEQGILDTPEQWIKVLDALGDNGIKQKLDDQWRSNSSKSSIDRWEDLKKSSNNTTSLRDVLFQYTYPRLDSKVTMQTNHLLKSPFCVHPKTQRVCVPIQPESCEKFDPLAVPTLSQLCHELNEYDRDHSDERKVPDVKKTSLRPYIDIFDKFVNGLLLETQRKKRDAVSMEF</sequence>
<evidence type="ECO:0000256" key="8">
    <source>
        <dbReference type="ARBA" id="ARBA00022833"/>
    </source>
</evidence>
<comment type="caution">
    <text evidence="11">The sequence shown here is derived from an EMBL/GenBank/DDBJ whole genome shotgun (WGS) entry which is preliminary data.</text>
</comment>
<keyword evidence="6 10" id="KW-0235">DNA replication</keyword>
<dbReference type="CDD" id="cd04860">
    <property type="entry name" value="AE_Prim_S"/>
    <property type="match status" value="1"/>
</dbReference>
<keyword evidence="12" id="KW-1185">Reference proteome</keyword>
<keyword evidence="9" id="KW-0804">Transcription</keyword>
<comment type="similarity">
    <text evidence="1 10">Belongs to the eukaryotic-type primase small subunit family.</text>
</comment>